<keyword evidence="2 10" id="KW-0597">Phosphoprotein</keyword>
<dbReference type="GO" id="GO:0055085">
    <property type="term" value="P:transmembrane transport"/>
    <property type="evidence" value="ECO:0007669"/>
    <property type="project" value="InterPro"/>
</dbReference>
<evidence type="ECO:0000256" key="7">
    <source>
        <dbReference type="ARBA" id="ARBA00022982"/>
    </source>
</evidence>
<evidence type="ECO:0000256" key="9">
    <source>
        <dbReference type="ARBA" id="ARBA00023136"/>
    </source>
</evidence>
<feature type="transmembrane region" description="Helical" evidence="10">
    <location>
        <begin position="175"/>
        <end position="197"/>
    </location>
</feature>
<feature type="transmembrane region" description="Helical" evidence="10">
    <location>
        <begin position="258"/>
        <end position="277"/>
    </location>
</feature>
<keyword evidence="10" id="KW-1003">Cell membrane</keyword>
<feature type="transmembrane region" description="Helical" evidence="10">
    <location>
        <begin position="95"/>
        <end position="113"/>
    </location>
</feature>
<feature type="transmembrane region" description="Helical" evidence="10">
    <location>
        <begin position="204"/>
        <end position="222"/>
    </location>
</feature>
<evidence type="ECO:0000256" key="4">
    <source>
        <dbReference type="ARBA" id="ARBA00022643"/>
    </source>
</evidence>
<accession>A0A0M2NGN7</accession>
<dbReference type="EMBL" id="LAYJ01000133">
    <property type="protein sequence ID" value="KKI49592.1"/>
    <property type="molecule type" value="Genomic_DNA"/>
</dbReference>
<dbReference type="InterPro" id="IPR004338">
    <property type="entry name" value="NqrB/RnfD"/>
</dbReference>
<evidence type="ECO:0000256" key="10">
    <source>
        <dbReference type="HAMAP-Rule" id="MF_00462"/>
    </source>
</evidence>
<keyword evidence="6 10" id="KW-1278">Translocase</keyword>
<organism evidence="11 12">
    <name type="scientific">Christensenella hongkongensis</name>
    <dbReference type="NCBI Taxonomy" id="270498"/>
    <lineage>
        <taxon>Bacteria</taxon>
        <taxon>Bacillati</taxon>
        <taxon>Bacillota</taxon>
        <taxon>Clostridia</taxon>
        <taxon>Christensenellales</taxon>
        <taxon>Christensenellaceae</taxon>
        <taxon>Christensenella</taxon>
    </lineage>
</organism>
<evidence type="ECO:0000256" key="1">
    <source>
        <dbReference type="ARBA" id="ARBA00022448"/>
    </source>
</evidence>
<comment type="similarity">
    <text evidence="10">Belongs to the NqrB/RnfD family.</text>
</comment>
<keyword evidence="9 10" id="KW-0472">Membrane</keyword>
<feature type="transmembrane region" description="Helical" evidence="10">
    <location>
        <begin position="228"/>
        <end position="246"/>
    </location>
</feature>
<comment type="caution">
    <text evidence="11">The sequence shown here is derived from an EMBL/GenBank/DDBJ whole genome shotgun (WGS) entry which is preliminary data.</text>
</comment>
<evidence type="ECO:0000256" key="2">
    <source>
        <dbReference type="ARBA" id="ARBA00022553"/>
    </source>
</evidence>
<dbReference type="PANTHER" id="PTHR30578">
    <property type="entry name" value="ELECTRON TRANSPORT COMPLEX PROTEIN RNFD"/>
    <property type="match status" value="1"/>
</dbReference>
<dbReference type="AlphaFoldDB" id="A0A0M2NGN7"/>
<sequence>MQQELILSGSPHIKSNQSTTRIMLDVLIALIPACVAAVYFFGIGCITTIALCVGSAVGCEAAIQFFTKKAVTISDLSAVVTGVLLALNLPPNVPWYLPVCGSAFAIIIVKQCFGGLGHNFMNPALAARCFLLISWPVAMTTFIAPFAGVDAVASATPLAALKEGATTAPALYDMFIGNIGGSMGETSVLALLIGGVYLMIRKVISVRIPLAYLGTVALITLLTGKPEMILFELFAGGLMLGAFFMATDYVSSPSSPKAQIVFGIGCGVITMVVRLWGGYPEGVSFSILFMNLLTPLLDKALRPKVFGEVQKVNE</sequence>
<keyword evidence="4 10" id="KW-0288">FMN</keyword>
<name>A0A0M2NGN7_9FIRM</name>
<comment type="function">
    <text evidence="10">Part of a membrane-bound complex that couples electron transfer with translocation of ions across the membrane.</text>
</comment>
<reference evidence="11 12" key="1">
    <citation type="submission" date="2015-04" db="EMBL/GenBank/DDBJ databases">
        <title>Draft genome sequence of bacteremic isolate Catabacter hongkongensis type strain HKU16T.</title>
        <authorList>
            <person name="Lau S.K."/>
            <person name="Teng J.L."/>
            <person name="Huang Y."/>
            <person name="Curreem S.O."/>
            <person name="Tsui S.K."/>
            <person name="Woo P.C."/>
        </authorList>
    </citation>
    <scope>NUCLEOTIDE SEQUENCE [LARGE SCALE GENOMIC DNA]</scope>
    <source>
        <strain evidence="11 12">HKU16</strain>
    </source>
</reference>
<dbReference type="HAMAP" id="MF_00462">
    <property type="entry name" value="RsxD_RnfD"/>
    <property type="match status" value="1"/>
</dbReference>
<dbReference type="GO" id="GO:0022900">
    <property type="term" value="P:electron transport chain"/>
    <property type="evidence" value="ECO:0007669"/>
    <property type="project" value="UniProtKB-UniRule"/>
</dbReference>
<dbReference type="EC" id="7.-.-.-" evidence="10"/>
<dbReference type="NCBIfam" id="TIGR01946">
    <property type="entry name" value="rnfD"/>
    <property type="match status" value="1"/>
</dbReference>
<evidence type="ECO:0000256" key="3">
    <source>
        <dbReference type="ARBA" id="ARBA00022630"/>
    </source>
</evidence>
<keyword evidence="3 10" id="KW-0285">Flavoprotein</keyword>
<dbReference type="InterPro" id="IPR011303">
    <property type="entry name" value="RnfD_bac"/>
</dbReference>
<keyword evidence="8 10" id="KW-1133">Transmembrane helix</keyword>
<dbReference type="PANTHER" id="PTHR30578:SF0">
    <property type="entry name" value="ION-TRANSLOCATING OXIDOREDUCTASE COMPLEX SUBUNIT D"/>
    <property type="match status" value="1"/>
</dbReference>
<evidence type="ECO:0000313" key="11">
    <source>
        <dbReference type="EMBL" id="KKI49592.1"/>
    </source>
</evidence>
<dbReference type="Proteomes" id="UP000034076">
    <property type="component" value="Unassembled WGS sequence"/>
</dbReference>
<keyword evidence="1 10" id="KW-0813">Transport</keyword>
<dbReference type="GO" id="GO:0005886">
    <property type="term" value="C:plasma membrane"/>
    <property type="evidence" value="ECO:0007669"/>
    <property type="project" value="UniProtKB-SubCell"/>
</dbReference>
<keyword evidence="7 10" id="KW-0249">Electron transport</keyword>
<dbReference type="PATRIC" id="fig|270498.16.peg.3267"/>
<evidence type="ECO:0000256" key="6">
    <source>
        <dbReference type="ARBA" id="ARBA00022967"/>
    </source>
</evidence>
<evidence type="ECO:0000256" key="8">
    <source>
        <dbReference type="ARBA" id="ARBA00022989"/>
    </source>
</evidence>
<feature type="modified residue" description="FMN phosphoryl threonine" evidence="10">
    <location>
        <position position="156"/>
    </location>
</feature>
<comment type="subcellular location">
    <subcellularLocation>
        <location evidence="10">Cell membrane</location>
        <topology evidence="10">Multi-pass membrane protein</topology>
    </subcellularLocation>
</comment>
<dbReference type="Pfam" id="PF03116">
    <property type="entry name" value="NQR2_RnfD_RnfE"/>
    <property type="match status" value="1"/>
</dbReference>
<feature type="transmembrane region" description="Helical" evidence="10">
    <location>
        <begin position="125"/>
        <end position="147"/>
    </location>
</feature>
<dbReference type="STRING" id="270498.CHK_3170"/>
<comment type="subunit">
    <text evidence="10">The complex is composed of six subunits: RnfA, RnfB, RnfC, RnfD, RnfE and RnfG.</text>
</comment>
<gene>
    <name evidence="10" type="primary">rnfD</name>
    <name evidence="11" type="ORF">CHK_3170</name>
</gene>
<protein>
    <recommendedName>
        <fullName evidence="10">Ion-translocating oxidoreductase complex subunit D</fullName>
        <ecNumber evidence="10">7.-.-.-</ecNumber>
    </recommendedName>
    <alternativeName>
        <fullName evidence="10">Rnf electron transport complex subunit D</fullName>
    </alternativeName>
</protein>
<proteinExistence type="inferred from homology"/>
<keyword evidence="12" id="KW-1185">Reference proteome</keyword>
<dbReference type="RefSeq" id="WP_046444900.1">
    <property type="nucleotide sequence ID" value="NZ_CAUERS010000019.1"/>
</dbReference>
<evidence type="ECO:0000313" key="12">
    <source>
        <dbReference type="Proteomes" id="UP000034076"/>
    </source>
</evidence>
<feature type="transmembrane region" description="Helical" evidence="10">
    <location>
        <begin position="26"/>
        <end position="58"/>
    </location>
</feature>
<keyword evidence="5 10" id="KW-0812">Transmembrane</keyword>
<evidence type="ECO:0000256" key="5">
    <source>
        <dbReference type="ARBA" id="ARBA00022692"/>
    </source>
</evidence>
<comment type="cofactor">
    <cofactor evidence="10">
        <name>FMN</name>
        <dbReference type="ChEBI" id="CHEBI:58210"/>
    </cofactor>
</comment>